<name>A0A3M0CS87_9PROT</name>
<dbReference type="RefSeq" id="WP_121937622.1">
    <property type="nucleotide sequence ID" value="NZ_REFR01000009.1"/>
</dbReference>
<keyword evidence="2" id="KW-1185">Reference proteome</keyword>
<dbReference type="Proteomes" id="UP000271227">
    <property type="component" value="Unassembled WGS sequence"/>
</dbReference>
<proteinExistence type="predicted"/>
<dbReference type="InParanoid" id="A0A3M0CS87"/>
<accession>A0A3M0CS87</accession>
<protein>
    <submittedName>
        <fullName evidence="1">Uncharacterized protein</fullName>
    </submittedName>
</protein>
<organism evidence="1 2">
    <name type="scientific">Eilatimonas milleporae</name>
    <dbReference type="NCBI Taxonomy" id="911205"/>
    <lineage>
        <taxon>Bacteria</taxon>
        <taxon>Pseudomonadati</taxon>
        <taxon>Pseudomonadota</taxon>
        <taxon>Alphaproteobacteria</taxon>
        <taxon>Kordiimonadales</taxon>
        <taxon>Kordiimonadaceae</taxon>
        <taxon>Eilatimonas</taxon>
    </lineage>
</organism>
<gene>
    <name evidence="1" type="ORF">BXY39_0947</name>
</gene>
<comment type="caution">
    <text evidence="1">The sequence shown here is derived from an EMBL/GenBank/DDBJ whole genome shotgun (WGS) entry which is preliminary data.</text>
</comment>
<evidence type="ECO:0000313" key="2">
    <source>
        <dbReference type="Proteomes" id="UP000271227"/>
    </source>
</evidence>
<dbReference type="EMBL" id="REFR01000009">
    <property type="protein sequence ID" value="RMB12451.1"/>
    <property type="molecule type" value="Genomic_DNA"/>
</dbReference>
<dbReference type="AlphaFoldDB" id="A0A3M0CS87"/>
<evidence type="ECO:0000313" key="1">
    <source>
        <dbReference type="EMBL" id="RMB12451.1"/>
    </source>
</evidence>
<reference evidence="1 2" key="1">
    <citation type="submission" date="2018-10" db="EMBL/GenBank/DDBJ databases">
        <title>Genomic Encyclopedia of Archaeal and Bacterial Type Strains, Phase II (KMG-II): from individual species to whole genera.</title>
        <authorList>
            <person name="Goeker M."/>
        </authorList>
    </citation>
    <scope>NUCLEOTIDE SEQUENCE [LARGE SCALE GENOMIC DNA]</scope>
    <source>
        <strain evidence="1 2">DSM 25217</strain>
    </source>
</reference>
<sequence length="521" mass="58290">MSDQNVSSVQLLETVPDPAGPEDVAVLLHRVRLIEEDGILDGHFFFPRYHWYHADTGCARSAVAAADTLFHEAGAASRHADQVTAAAILFRFADEPEPFIQALADRWTPEWLETLPPALGVELCILFYFQRHWAQLEQTACRLLQGRTVSPFWAAYLADFHFFAVLQPLQPGRKEGRLTSQDVSRLEEALSLNRRAVPGMRKNLLIHTGVLAALRGDVTDSQNILAEARRESGRTTHFFRSVEHVLSTDEMIALCGEAETADDLNKAETYPWLDLRLRHAPDGPVFLVSCDHAYMDGFIDGYLASVAQRSPDTLVHLHALGFDPSEARLRDLEDRHGVGLNLTVDRFSPLPDGGDGLKGYAVCSRFMYMPLYLRHYDLVTVTDIDGAILEPLRDVWAGHERSTLMLSPYLRADRSAYPPVWGSVTGGVVGFTADDGAALFVRTLALYLRRRVDACVTRGEKLFYADQAGLGLAYLALKDRCPFARMFPGLFRQGGEMRPRQRWLGKQSAQEALLRDRLGLE</sequence>